<dbReference type="PANTHER" id="PTHR24353:SF37">
    <property type="entry name" value="CAMP-DEPENDENT PROTEIN KINASE CATALYTIC SUBUNIT PRKX"/>
    <property type="match status" value="1"/>
</dbReference>
<dbReference type="Gene3D" id="1.10.510.10">
    <property type="entry name" value="Transferase(Phosphotransferase) domain 1"/>
    <property type="match status" value="1"/>
</dbReference>
<keyword evidence="3" id="KW-0808">Transferase</keyword>
<dbReference type="InterPro" id="IPR008271">
    <property type="entry name" value="Ser/Thr_kinase_AS"/>
</dbReference>
<evidence type="ECO:0000256" key="9">
    <source>
        <dbReference type="PROSITE-ProRule" id="PRU10141"/>
    </source>
</evidence>
<evidence type="ECO:0000256" key="3">
    <source>
        <dbReference type="ARBA" id="ARBA00022679"/>
    </source>
</evidence>
<dbReference type="EMBL" id="JARKIE010000114">
    <property type="protein sequence ID" value="KAJ7681753.1"/>
    <property type="molecule type" value="Genomic_DNA"/>
</dbReference>
<dbReference type="Pfam" id="PF00069">
    <property type="entry name" value="Pkinase"/>
    <property type="match status" value="1"/>
</dbReference>
<name>A0AAD7GEM6_MYCRO</name>
<comment type="catalytic activity">
    <reaction evidence="7">
        <text>L-threonyl-[protein] + ATP = O-phospho-L-threonyl-[protein] + ADP + H(+)</text>
        <dbReference type="Rhea" id="RHEA:46608"/>
        <dbReference type="Rhea" id="RHEA-COMP:11060"/>
        <dbReference type="Rhea" id="RHEA-COMP:11605"/>
        <dbReference type="ChEBI" id="CHEBI:15378"/>
        <dbReference type="ChEBI" id="CHEBI:30013"/>
        <dbReference type="ChEBI" id="CHEBI:30616"/>
        <dbReference type="ChEBI" id="CHEBI:61977"/>
        <dbReference type="ChEBI" id="CHEBI:456216"/>
        <dbReference type="EC" id="2.7.11.11"/>
    </reaction>
</comment>
<dbReference type="InterPro" id="IPR011009">
    <property type="entry name" value="Kinase-like_dom_sf"/>
</dbReference>
<dbReference type="Gene3D" id="3.30.200.20">
    <property type="entry name" value="Phosphorylase Kinase, domain 1"/>
    <property type="match status" value="1"/>
</dbReference>
<dbReference type="AlphaFoldDB" id="A0AAD7GEM6"/>
<dbReference type="GO" id="GO:0005952">
    <property type="term" value="C:cAMP-dependent protein kinase complex"/>
    <property type="evidence" value="ECO:0007669"/>
    <property type="project" value="TreeGrafter"/>
</dbReference>
<evidence type="ECO:0000256" key="7">
    <source>
        <dbReference type="ARBA" id="ARBA00047292"/>
    </source>
</evidence>
<comment type="caution">
    <text evidence="13">The sequence shown here is derived from an EMBL/GenBank/DDBJ whole genome shotgun (WGS) entry which is preliminary data.</text>
</comment>
<feature type="binding site" evidence="9">
    <location>
        <position position="112"/>
    </location>
    <ligand>
        <name>ATP</name>
        <dbReference type="ChEBI" id="CHEBI:30616"/>
    </ligand>
</feature>
<dbReference type="SUPFAM" id="SSF56112">
    <property type="entry name" value="Protein kinase-like (PK-like)"/>
    <property type="match status" value="1"/>
</dbReference>
<accession>A0AAD7GEM6</accession>
<dbReference type="GO" id="GO:0004691">
    <property type="term" value="F:cAMP-dependent protein kinase activity"/>
    <property type="evidence" value="ECO:0007669"/>
    <property type="project" value="UniProtKB-EC"/>
</dbReference>
<sequence length="409" mass="45347">MAPIRTVPSTANSESRGNPKPPTGYNLKRVIKGLRVGAKFRYNYEGVHDGPESYHYPLSLPVEQERPVDPRGPALKLKDLECVGTLGEGTGGYVLLVRKRGQAASPPLFALKSFSKKAVRSKEQMDNATWRNRERTALVSMEWNPFIAGILDTFYDARNMYMMLEYSPCGTLHEIIVRGVTPVNALFYFANIVCGLQHLHKHGFVHRDLKPGNILVGSDGYLSLCDFGPTAPIPRDSEVATEITHNWFGEGTLGYQAPEIITLDGQPPDVRFGTAIDWWAAGTILFLMATTHMPFKTPPPSKAVSPAEEEAQTQQIWEHIMARPPNWPPQPRVGPHLKALVEGLLTVNANARMGLHDVMQHPWLATVDWTKMRRKRYLPPSLGIPASEELSGDVKAPDPALFPGLCFAA</sequence>
<dbReference type="InterPro" id="IPR000719">
    <property type="entry name" value="Prot_kinase_dom"/>
</dbReference>
<keyword evidence="4 9" id="KW-0547">Nucleotide-binding</keyword>
<evidence type="ECO:0000256" key="11">
    <source>
        <dbReference type="SAM" id="MobiDB-lite"/>
    </source>
</evidence>
<evidence type="ECO:0000313" key="13">
    <source>
        <dbReference type="EMBL" id="KAJ7681753.1"/>
    </source>
</evidence>
<feature type="region of interest" description="Disordered" evidence="11">
    <location>
        <begin position="1"/>
        <end position="26"/>
    </location>
</feature>
<evidence type="ECO:0000256" key="10">
    <source>
        <dbReference type="RuleBase" id="RU000304"/>
    </source>
</evidence>
<keyword evidence="6 9" id="KW-0067">ATP-binding</keyword>
<evidence type="ECO:0000256" key="4">
    <source>
        <dbReference type="ARBA" id="ARBA00022741"/>
    </source>
</evidence>
<dbReference type="SMART" id="SM00220">
    <property type="entry name" value="S_TKc"/>
    <property type="match status" value="1"/>
</dbReference>
<feature type="compositionally biased region" description="Polar residues" evidence="11">
    <location>
        <begin position="7"/>
        <end position="16"/>
    </location>
</feature>
<evidence type="ECO:0000256" key="2">
    <source>
        <dbReference type="ARBA" id="ARBA00022527"/>
    </source>
</evidence>
<protein>
    <recommendedName>
        <fullName evidence="1">cAMP-dependent protein kinase</fullName>
        <ecNumber evidence="1">2.7.11.11</ecNumber>
    </recommendedName>
</protein>
<evidence type="ECO:0000259" key="12">
    <source>
        <dbReference type="PROSITE" id="PS50011"/>
    </source>
</evidence>
<dbReference type="PROSITE" id="PS50011">
    <property type="entry name" value="PROTEIN_KINASE_DOM"/>
    <property type="match status" value="1"/>
</dbReference>
<evidence type="ECO:0000256" key="1">
    <source>
        <dbReference type="ARBA" id="ARBA00012444"/>
    </source>
</evidence>
<evidence type="ECO:0000313" key="14">
    <source>
        <dbReference type="Proteomes" id="UP001221757"/>
    </source>
</evidence>
<evidence type="ECO:0000256" key="8">
    <source>
        <dbReference type="ARBA" id="ARBA00047454"/>
    </source>
</evidence>
<dbReference type="GO" id="GO:0005524">
    <property type="term" value="F:ATP binding"/>
    <property type="evidence" value="ECO:0007669"/>
    <property type="project" value="UniProtKB-UniRule"/>
</dbReference>
<dbReference type="PANTHER" id="PTHR24353">
    <property type="entry name" value="CYCLIC NUCLEOTIDE-DEPENDENT PROTEIN KINASE"/>
    <property type="match status" value="1"/>
</dbReference>
<dbReference type="PROSITE" id="PS00107">
    <property type="entry name" value="PROTEIN_KINASE_ATP"/>
    <property type="match status" value="1"/>
</dbReference>
<organism evidence="13 14">
    <name type="scientific">Mycena rosella</name>
    <name type="common">Pink bonnet</name>
    <name type="synonym">Agaricus rosellus</name>
    <dbReference type="NCBI Taxonomy" id="1033263"/>
    <lineage>
        <taxon>Eukaryota</taxon>
        <taxon>Fungi</taxon>
        <taxon>Dikarya</taxon>
        <taxon>Basidiomycota</taxon>
        <taxon>Agaricomycotina</taxon>
        <taxon>Agaricomycetes</taxon>
        <taxon>Agaricomycetidae</taxon>
        <taxon>Agaricales</taxon>
        <taxon>Marasmiineae</taxon>
        <taxon>Mycenaceae</taxon>
        <taxon>Mycena</taxon>
    </lineage>
</organism>
<dbReference type="InterPro" id="IPR017441">
    <property type="entry name" value="Protein_kinase_ATP_BS"/>
</dbReference>
<reference evidence="13" key="1">
    <citation type="submission" date="2023-03" db="EMBL/GenBank/DDBJ databases">
        <title>Massive genome expansion in bonnet fungi (Mycena s.s.) driven by repeated elements and novel gene families across ecological guilds.</title>
        <authorList>
            <consortium name="Lawrence Berkeley National Laboratory"/>
            <person name="Harder C.B."/>
            <person name="Miyauchi S."/>
            <person name="Viragh M."/>
            <person name="Kuo A."/>
            <person name="Thoen E."/>
            <person name="Andreopoulos B."/>
            <person name="Lu D."/>
            <person name="Skrede I."/>
            <person name="Drula E."/>
            <person name="Henrissat B."/>
            <person name="Morin E."/>
            <person name="Kohler A."/>
            <person name="Barry K."/>
            <person name="LaButti K."/>
            <person name="Morin E."/>
            <person name="Salamov A."/>
            <person name="Lipzen A."/>
            <person name="Mereny Z."/>
            <person name="Hegedus B."/>
            <person name="Baldrian P."/>
            <person name="Stursova M."/>
            <person name="Weitz H."/>
            <person name="Taylor A."/>
            <person name="Grigoriev I.V."/>
            <person name="Nagy L.G."/>
            <person name="Martin F."/>
            <person name="Kauserud H."/>
        </authorList>
    </citation>
    <scope>NUCLEOTIDE SEQUENCE</scope>
    <source>
        <strain evidence="13">CBHHK067</strain>
    </source>
</reference>
<keyword evidence="5 13" id="KW-0418">Kinase</keyword>
<dbReference type="EC" id="2.7.11.11" evidence="1"/>
<feature type="domain" description="Protein kinase" evidence="12">
    <location>
        <begin position="80"/>
        <end position="364"/>
    </location>
</feature>
<comment type="catalytic activity">
    <reaction evidence="8">
        <text>L-seryl-[protein] + ATP = O-phospho-L-seryl-[protein] + ADP + H(+)</text>
        <dbReference type="Rhea" id="RHEA:17989"/>
        <dbReference type="Rhea" id="RHEA-COMP:9863"/>
        <dbReference type="Rhea" id="RHEA-COMP:11604"/>
        <dbReference type="ChEBI" id="CHEBI:15378"/>
        <dbReference type="ChEBI" id="CHEBI:29999"/>
        <dbReference type="ChEBI" id="CHEBI:30616"/>
        <dbReference type="ChEBI" id="CHEBI:83421"/>
        <dbReference type="ChEBI" id="CHEBI:456216"/>
        <dbReference type="EC" id="2.7.11.11"/>
    </reaction>
</comment>
<proteinExistence type="inferred from homology"/>
<comment type="similarity">
    <text evidence="10">Belongs to the protein kinase superfamily.</text>
</comment>
<evidence type="ECO:0000256" key="5">
    <source>
        <dbReference type="ARBA" id="ARBA00022777"/>
    </source>
</evidence>
<dbReference type="Proteomes" id="UP001221757">
    <property type="component" value="Unassembled WGS sequence"/>
</dbReference>
<keyword evidence="2 10" id="KW-0723">Serine/threonine-protein kinase</keyword>
<keyword evidence="14" id="KW-1185">Reference proteome</keyword>
<gene>
    <name evidence="13" type="ORF">B0H17DRAFT_1138185</name>
</gene>
<evidence type="ECO:0000256" key="6">
    <source>
        <dbReference type="ARBA" id="ARBA00022840"/>
    </source>
</evidence>
<dbReference type="PROSITE" id="PS00108">
    <property type="entry name" value="PROTEIN_KINASE_ST"/>
    <property type="match status" value="1"/>
</dbReference>